<dbReference type="AlphaFoldDB" id="A0A0F9LHK0"/>
<accession>A0A0F9LHK0</accession>
<proteinExistence type="predicted"/>
<dbReference type="EMBL" id="LAZR01006145">
    <property type="protein sequence ID" value="KKM94389.1"/>
    <property type="molecule type" value="Genomic_DNA"/>
</dbReference>
<evidence type="ECO:0000313" key="1">
    <source>
        <dbReference type="EMBL" id="KKM94389.1"/>
    </source>
</evidence>
<gene>
    <name evidence="1" type="ORF">LCGC14_1198820</name>
</gene>
<comment type="caution">
    <text evidence="1">The sequence shown here is derived from an EMBL/GenBank/DDBJ whole genome shotgun (WGS) entry which is preliminary data.</text>
</comment>
<organism evidence="1">
    <name type="scientific">marine sediment metagenome</name>
    <dbReference type="NCBI Taxonomy" id="412755"/>
    <lineage>
        <taxon>unclassified sequences</taxon>
        <taxon>metagenomes</taxon>
        <taxon>ecological metagenomes</taxon>
    </lineage>
</organism>
<name>A0A0F9LHK0_9ZZZZ</name>
<reference evidence="1" key="1">
    <citation type="journal article" date="2015" name="Nature">
        <title>Complex archaea that bridge the gap between prokaryotes and eukaryotes.</title>
        <authorList>
            <person name="Spang A."/>
            <person name="Saw J.H."/>
            <person name="Jorgensen S.L."/>
            <person name="Zaremba-Niedzwiedzka K."/>
            <person name="Martijn J."/>
            <person name="Lind A.E."/>
            <person name="van Eijk R."/>
            <person name="Schleper C."/>
            <person name="Guy L."/>
            <person name="Ettema T.J."/>
        </authorList>
    </citation>
    <scope>NUCLEOTIDE SEQUENCE</scope>
</reference>
<sequence>MSHDTLTPSQFRWLGDYDKWAQIWFALERPSESGVTKRHRDMVWEPEA</sequence>
<protein>
    <submittedName>
        <fullName evidence="1">Uncharacterized protein</fullName>
    </submittedName>
</protein>